<name>A0A2M9Z8G4_9LEPT</name>
<feature type="domain" description="TRAP C4-dicarboxylate transport system permease DctM subunit" evidence="8">
    <location>
        <begin position="237"/>
        <end position="628"/>
    </location>
</feature>
<evidence type="ECO:0000256" key="5">
    <source>
        <dbReference type="ARBA" id="ARBA00022989"/>
    </source>
</evidence>
<dbReference type="InterPro" id="IPR010656">
    <property type="entry name" value="DctM"/>
</dbReference>
<keyword evidence="4 7" id="KW-0812">Transmembrane</keyword>
<evidence type="ECO:0000259" key="8">
    <source>
        <dbReference type="Pfam" id="PF06808"/>
    </source>
</evidence>
<accession>A0A2M9Z8G4</accession>
<feature type="transmembrane region" description="Helical" evidence="7">
    <location>
        <begin position="391"/>
        <end position="409"/>
    </location>
</feature>
<feature type="transmembrane region" description="Helical" evidence="7">
    <location>
        <begin position="637"/>
        <end position="661"/>
    </location>
</feature>
<keyword evidence="2" id="KW-1003">Cell membrane</keyword>
<proteinExistence type="predicted"/>
<protein>
    <submittedName>
        <fullName evidence="9">Transporter</fullName>
    </submittedName>
</protein>
<dbReference type="InterPro" id="IPR004681">
    <property type="entry name" value="TRAP_DctM"/>
</dbReference>
<dbReference type="AlphaFoldDB" id="A0A2M9Z8G4"/>
<evidence type="ECO:0000256" key="4">
    <source>
        <dbReference type="ARBA" id="ARBA00022692"/>
    </source>
</evidence>
<evidence type="ECO:0000256" key="7">
    <source>
        <dbReference type="SAM" id="Phobius"/>
    </source>
</evidence>
<feature type="transmembrane region" description="Helical" evidence="7">
    <location>
        <begin position="546"/>
        <end position="573"/>
    </location>
</feature>
<evidence type="ECO:0000256" key="1">
    <source>
        <dbReference type="ARBA" id="ARBA00004429"/>
    </source>
</evidence>
<dbReference type="PANTHER" id="PTHR33362">
    <property type="entry name" value="SIALIC ACID TRAP TRANSPORTER PERMEASE PROTEIN SIAT-RELATED"/>
    <property type="match status" value="1"/>
</dbReference>
<organism evidence="9 10">
    <name type="scientific">Leptospira wolffii</name>
    <dbReference type="NCBI Taxonomy" id="409998"/>
    <lineage>
        <taxon>Bacteria</taxon>
        <taxon>Pseudomonadati</taxon>
        <taxon>Spirochaetota</taxon>
        <taxon>Spirochaetia</taxon>
        <taxon>Leptospirales</taxon>
        <taxon>Leptospiraceae</taxon>
        <taxon>Leptospira</taxon>
    </lineage>
</organism>
<dbReference type="GO" id="GO:0022857">
    <property type="term" value="F:transmembrane transporter activity"/>
    <property type="evidence" value="ECO:0007669"/>
    <property type="project" value="TreeGrafter"/>
</dbReference>
<feature type="transmembrane region" description="Helical" evidence="7">
    <location>
        <begin position="118"/>
        <end position="143"/>
    </location>
</feature>
<comment type="subcellular location">
    <subcellularLocation>
        <location evidence="1">Cell inner membrane</location>
        <topology evidence="1">Multi-pass membrane protein</topology>
    </subcellularLocation>
</comment>
<evidence type="ECO:0000256" key="3">
    <source>
        <dbReference type="ARBA" id="ARBA00022519"/>
    </source>
</evidence>
<dbReference type="Proteomes" id="UP000231912">
    <property type="component" value="Unassembled WGS sequence"/>
</dbReference>
<keyword evidence="3" id="KW-0997">Cell inner membrane</keyword>
<keyword evidence="6 7" id="KW-0472">Membrane</keyword>
<sequence length="663" mass="72568">MWRNIVSWAVLFFLFVPLVQSGSQLIQARLLGLGGSIWPNYAMIRNVCVVDPSAATEEKAVVSDADMAALDELGLGDDNAKAAEAAPTGPTETQIELAKLATSLTWAQSTYCGIERRLSWITISAIDYIPMTMVVLLLVAGTVSTTRRYHIALRNPENSKEEKFAEYSQILANTIVLVSAAFMYPLQKGVEAQIQVLWIFGMALLAGLNFYNLKNPVFREGEGRQNTKLSNALLCIPLYCWMAIVCGLYFFVLEHHPAGLAIYLQKLTAHATLYIQIGLYVWTGILLRDTSLGRRFFDLLKPWKLPSELLAVIIVVVAALPTAYSGASGIVVLALGATVFTELRRAGATQERALAATAMSGSLGVVLPPCLLVVIVASLNLDVTTDELFYWGWRVFAVSSTLFLIVSWFTRTESWKIKPESGAFGKSWQAFKPFGIYMLVSVAIVLAIVLGLGTHFDEHTAPYILPIAMLALLSIDYKISKREHAVAGSVHTQEEVKLSRTSYDAGSHLGALLLLMGLSACMGGVFERSEVINLFPTHLGSPISAMIILTVALVIIGMLMDPYGAVILVSVTLYPIAKANGIHPLNFWMTALVSFELGYLTPPVALNHLLTKHVVREQLVEDPSLEGKGFFARHEHIIIPIIVLSLTLLVTAFGPILYSYYSA</sequence>
<reference evidence="9 10" key="1">
    <citation type="submission" date="2017-07" db="EMBL/GenBank/DDBJ databases">
        <title>Leptospira spp. isolated from tropical soils.</title>
        <authorList>
            <person name="Thibeaux R."/>
            <person name="Iraola G."/>
            <person name="Ferres I."/>
            <person name="Bierque E."/>
            <person name="Girault D."/>
            <person name="Soupe-Gilbert M.-E."/>
            <person name="Picardeau M."/>
            <person name="Goarant C."/>
        </authorList>
    </citation>
    <scope>NUCLEOTIDE SEQUENCE [LARGE SCALE GENOMIC DNA]</scope>
    <source>
        <strain evidence="9 10">FH2-C-A2</strain>
    </source>
</reference>
<evidence type="ECO:0000256" key="6">
    <source>
        <dbReference type="ARBA" id="ARBA00023136"/>
    </source>
</evidence>
<feature type="transmembrane region" description="Helical" evidence="7">
    <location>
        <begin position="353"/>
        <end position="379"/>
    </location>
</feature>
<feature type="transmembrane region" description="Helical" evidence="7">
    <location>
        <begin position="509"/>
        <end position="526"/>
    </location>
</feature>
<keyword evidence="5 7" id="KW-1133">Transmembrane helix</keyword>
<evidence type="ECO:0000256" key="2">
    <source>
        <dbReference type="ARBA" id="ARBA00022475"/>
    </source>
</evidence>
<dbReference type="Pfam" id="PF06808">
    <property type="entry name" value="DctM"/>
    <property type="match status" value="1"/>
</dbReference>
<feature type="transmembrane region" description="Helical" evidence="7">
    <location>
        <begin position="164"/>
        <end position="186"/>
    </location>
</feature>
<feature type="transmembrane region" description="Helical" evidence="7">
    <location>
        <begin position="434"/>
        <end position="454"/>
    </location>
</feature>
<evidence type="ECO:0000313" key="10">
    <source>
        <dbReference type="Proteomes" id="UP000231912"/>
    </source>
</evidence>
<feature type="transmembrane region" description="Helical" evidence="7">
    <location>
        <begin position="232"/>
        <end position="252"/>
    </location>
</feature>
<evidence type="ECO:0000313" key="9">
    <source>
        <dbReference type="EMBL" id="PJZ64713.1"/>
    </source>
</evidence>
<dbReference type="EMBL" id="NPDT01000008">
    <property type="protein sequence ID" value="PJZ64713.1"/>
    <property type="molecule type" value="Genomic_DNA"/>
</dbReference>
<feature type="transmembrane region" description="Helical" evidence="7">
    <location>
        <begin position="309"/>
        <end position="341"/>
    </location>
</feature>
<dbReference type="RefSeq" id="WP_100759863.1">
    <property type="nucleotide sequence ID" value="NZ_NPDT01000008.1"/>
</dbReference>
<comment type="caution">
    <text evidence="9">The sequence shown here is derived from an EMBL/GenBank/DDBJ whole genome shotgun (WGS) entry which is preliminary data.</text>
</comment>
<feature type="transmembrane region" description="Helical" evidence="7">
    <location>
        <begin position="192"/>
        <end position="211"/>
    </location>
</feature>
<gene>
    <name evidence="9" type="ORF">CH371_16445</name>
</gene>
<dbReference type="PANTHER" id="PTHR33362:SF3">
    <property type="entry name" value="SIALIC ACID TRAP TRANSPORTER PERMEASE PROTEIN SIAT"/>
    <property type="match status" value="1"/>
</dbReference>
<dbReference type="GO" id="GO:0005886">
    <property type="term" value="C:plasma membrane"/>
    <property type="evidence" value="ECO:0007669"/>
    <property type="project" value="UniProtKB-SubCell"/>
</dbReference>